<accession>A0AAE1A9V9</accession>
<comment type="caution">
    <text evidence="1">The sequence shown here is derived from an EMBL/GenBank/DDBJ whole genome shotgun (WGS) entry which is preliminary data.</text>
</comment>
<proteinExistence type="predicted"/>
<evidence type="ECO:0000313" key="1">
    <source>
        <dbReference type="EMBL" id="KAK3783954.1"/>
    </source>
</evidence>
<keyword evidence="2" id="KW-1185">Reference proteome</keyword>
<evidence type="ECO:0000313" key="2">
    <source>
        <dbReference type="Proteomes" id="UP001283361"/>
    </source>
</evidence>
<sequence>MSYLSPRVAGYPPAVLTDDAVKVQAVFQAPLLLSETNQLLVVAAPSNGLSRNFSLGNLTRGILLHVPTICLNTSREVIQLHFHTHGSLTEGDFLPHSSLIHHNDWPWTDLWLDEYRIGLLDMEDEFQAV</sequence>
<protein>
    <submittedName>
        <fullName evidence="1">Uncharacterized protein</fullName>
    </submittedName>
</protein>
<reference evidence="1" key="1">
    <citation type="journal article" date="2023" name="G3 (Bethesda)">
        <title>A reference genome for the long-term kleptoplast-retaining sea slug Elysia crispata morphotype clarki.</title>
        <authorList>
            <person name="Eastman K.E."/>
            <person name="Pendleton A.L."/>
            <person name="Shaikh M.A."/>
            <person name="Suttiyut T."/>
            <person name="Ogas R."/>
            <person name="Tomko P."/>
            <person name="Gavelis G."/>
            <person name="Widhalm J.R."/>
            <person name="Wisecaver J.H."/>
        </authorList>
    </citation>
    <scope>NUCLEOTIDE SEQUENCE</scope>
    <source>
        <strain evidence="1">ECLA1</strain>
    </source>
</reference>
<gene>
    <name evidence="1" type="ORF">RRG08_049089</name>
</gene>
<name>A0AAE1A9V9_9GAST</name>
<organism evidence="1 2">
    <name type="scientific">Elysia crispata</name>
    <name type="common">lettuce slug</name>
    <dbReference type="NCBI Taxonomy" id="231223"/>
    <lineage>
        <taxon>Eukaryota</taxon>
        <taxon>Metazoa</taxon>
        <taxon>Spiralia</taxon>
        <taxon>Lophotrochozoa</taxon>
        <taxon>Mollusca</taxon>
        <taxon>Gastropoda</taxon>
        <taxon>Heterobranchia</taxon>
        <taxon>Euthyneura</taxon>
        <taxon>Panpulmonata</taxon>
        <taxon>Sacoglossa</taxon>
        <taxon>Placobranchoidea</taxon>
        <taxon>Plakobranchidae</taxon>
        <taxon>Elysia</taxon>
    </lineage>
</organism>
<dbReference type="AlphaFoldDB" id="A0AAE1A9V9"/>
<dbReference type="Proteomes" id="UP001283361">
    <property type="component" value="Unassembled WGS sequence"/>
</dbReference>
<dbReference type="EMBL" id="JAWDGP010002325">
    <property type="protein sequence ID" value="KAK3783954.1"/>
    <property type="molecule type" value="Genomic_DNA"/>
</dbReference>